<dbReference type="PANTHER" id="PTHR47996">
    <property type="entry name" value="TRANSCRIPTION FACTOR DUO1"/>
    <property type="match status" value="1"/>
</dbReference>
<keyword evidence="4" id="KW-0238">DNA-binding</keyword>
<comment type="caution">
    <text evidence="10">The sequence shown here is derived from an EMBL/GenBank/DDBJ whole genome shotgun (WGS) entry which is preliminary data.</text>
</comment>
<keyword evidence="6" id="KW-0539">Nucleus</keyword>
<keyword evidence="3" id="KW-0805">Transcription regulation</keyword>
<dbReference type="OrthoDB" id="2143914at2759"/>
<keyword evidence="11" id="KW-1185">Reference proteome</keyword>
<accession>A0A3S3MW50</accession>
<sequence length="346" mass="39213">MEGRRRDDGMAIRKGPWMAEEDEILMDYVNKYGPRDWSAIRSKGLLPRTGKSCRLRWVNKLKPDLKTGCKFSAEEERVVIDLQAQFGNKWARIATYLPGRTDNDVKNFWSTRQKRLARILQTSSPPKSNKNHSKLPVFHCESQALEVAAAIASDEQSTAHPIKEATSNDKDSSKSESGSCEDSALCSMPFQEESSNGQCGEPMYSLGNSDVIKMVPLPDLINPNLLNLETNLQAPDEFIRLDKKPCLDPSLQFPPTHFPQQPLDIPPLSWSHDLSTGFIDASFLDIYRDASEKDLQFPFELPFTPLEVNHHCTKRQDNDLTTPDSFFHDFPTDMFDHLEPLPNSSE</sequence>
<dbReference type="GO" id="GO:0003677">
    <property type="term" value="F:DNA binding"/>
    <property type="evidence" value="ECO:0007669"/>
    <property type="project" value="UniProtKB-KW"/>
</dbReference>
<evidence type="ECO:0000256" key="7">
    <source>
        <dbReference type="SAM" id="MobiDB-lite"/>
    </source>
</evidence>
<dbReference type="SUPFAM" id="SSF46689">
    <property type="entry name" value="Homeodomain-like"/>
    <property type="match status" value="1"/>
</dbReference>
<dbReference type="FunFam" id="1.10.10.60:FF:000351">
    <property type="entry name" value="Transcription factor GAMYB"/>
    <property type="match status" value="1"/>
</dbReference>
<evidence type="ECO:0000256" key="6">
    <source>
        <dbReference type="ARBA" id="ARBA00023242"/>
    </source>
</evidence>
<reference evidence="10 11" key="1">
    <citation type="journal article" date="2019" name="Nat. Plants">
        <title>Stout camphor tree genome fills gaps in understanding of flowering plant genome evolution.</title>
        <authorList>
            <person name="Chaw S.M."/>
            <person name="Liu Y.C."/>
            <person name="Wu Y.W."/>
            <person name="Wang H.Y."/>
            <person name="Lin C.I."/>
            <person name="Wu C.S."/>
            <person name="Ke H.M."/>
            <person name="Chang L.Y."/>
            <person name="Hsu C.Y."/>
            <person name="Yang H.T."/>
            <person name="Sudianto E."/>
            <person name="Hsu M.H."/>
            <person name="Wu K.P."/>
            <person name="Wang L.N."/>
            <person name="Leebens-Mack J.H."/>
            <person name="Tsai I.J."/>
        </authorList>
    </citation>
    <scope>NUCLEOTIDE SEQUENCE [LARGE SCALE GENOMIC DNA]</scope>
    <source>
        <strain evidence="11">cv. Chaw 1501</strain>
        <tissue evidence="10">Young leaves</tissue>
    </source>
</reference>
<feature type="domain" description="Myb-like" evidence="8">
    <location>
        <begin position="70"/>
        <end position="113"/>
    </location>
</feature>
<evidence type="ECO:0000256" key="4">
    <source>
        <dbReference type="ARBA" id="ARBA00023125"/>
    </source>
</evidence>
<dbReference type="InterPro" id="IPR053106">
    <property type="entry name" value="Plant_Male-Germline_Reg_TFs"/>
</dbReference>
<dbReference type="FunFam" id="1.10.10.60:FF:000060">
    <property type="entry name" value="MYB transcription factor"/>
    <property type="match status" value="1"/>
</dbReference>
<evidence type="ECO:0000259" key="8">
    <source>
        <dbReference type="PROSITE" id="PS50090"/>
    </source>
</evidence>
<dbReference type="Proteomes" id="UP000283530">
    <property type="component" value="Unassembled WGS sequence"/>
</dbReference>
<dbReference type="Gene3D" id="1.10.10.60">
    <property type="entry name" value="Homeodomain-like"/>
    <property type="match status" value="2"/>
</dbReference>
<feature type="region of interest" description="Disordered" evidence="7">
    <location>
        <begin position="153"/>
        <end position="184"/>
    </location>
</feature>
<dbReference type="EMBL" id="QPKB01000003">
    <property type="protein sequence ID" value="RWR80634.1"/>
    <property type="molecule type" value="Genomic_DNA"/>
</dbReference>
<feature type="domain" description="HTH myb-type" evidence="9">
    <location>
        <begin position="66"/>
        <end position="117"/>
    </location>
</feature>
<feature type="domain" description="HTH myb-type" evidence="9">
    <location>
        <begin position="9"/>
        <end position="65"/>
    </location>
</feature>
<dbReference type="AlphaFoldDB" id="A0A3S3MW50"/>
<evidence type="ECO:0000256" key="2">
    <source>
        <dbReference type="ARBA" id="ARBA00022737"/>
    </source>
</evidence>
<dbReference type="PANTHER" id="PTHR47996:SF3">
    <property type="entry name" value="TRANSCRIPTION FACTOR DUO1"/>
    <property type="match status" value="1"/>
</dbReference>
<gene>
    <name evidence="10" type="ORF">CKAN_00928200</name>
</gene>
<evidence type="ECO:0000256" key="3">
    <source>
        <dbReference type="ARBA" id="ARBA00023015"/>
    </source>
</evidence>
<proteinExistence type="predicted"/>
<evidence type="ECO:0000259" key="9">
    <source>
        <dbReference type="PROSITE" id="PS51294"/>
    </source>
</evidence>
<keyword evidence="5" id="KW-0804">Transcription</keyword>
<dbReference type="STRING" id="337451.A0A3S3MW50"/>
<protein>
    <submittedName>
        <fullName evidence="10">SANT/Myb domain-containing protein</fullName>
    </submittedName>
</protein>
<dbReference type="GO" id="GO:0005634">
    <property type="term" value="C:nucleus"/>
    <property type="evidence" value="ECO:0007669"/>
    <property type="project" value="UniProtKB-SubCell"/>
</dbReference>
<comment type="subcellular location">
    <subcellularLocation>
        <location evidence="1">Nucleus</location>
    </subcellularLocation>
</comment>
<keyword evidence="2" id="KW-0677">Repeat</keyword>
<evidence type="ECO:0000256" key="1">
    <source>
        <dbReference type="ARBA" id="ARBA00004123"/>
    </source>
</evidence>
<dbReference type="CDD" id="cd00167">
    <property type="entry name" value="SANT"/>
    <property type="match status" value="2"/>
</dbReference>
<name>A0A3S3MW50_9MAGN</name>
<evidence type="ECO:0000313" key="10">
    <source>
        <dbReference type="EMBL" id="RWR80634.1"/>
    </source>
</evidence>
<evidence type="ECO:0000313" key="11">
    <source>
        <dbReference type="Proteomes" id="UP000283530"/>
    </source>
</evidence>
<feature type="domain" description="Myb-like" evidence="8">
    <location>
        <begin position="9"/>
        <end position="61"/>
    </location>
</feature>
<organism evidence="10 11">
    <name type="scientific">Cinnamomum micranthum f. kanehirae</name>
    <dbReference type="NCBI Taxonomy" id="337451"/>
    <lineage>
        <taxon>Eukaryota</taxon>
        <taxon>Viridiplantae</taxon>
        <taxon>Streptophyta</taxon>
        <taxon>Embryophyta</taxon>
        <taxon>Tracheophyta</taxon>
        <taxon>Spermatophyta</taxon>
        <taxon>Magnoliopsida</taxon>
        <taxon>Magnoliidae</taxon>
        <taxon>Laurales</taxon>
        <taxon>Lauraceae</taxon>
        <taxon>Cinnamomum</taxon>
    </lineage>
</organism>
<dbReference type="InterPro" id="IPR017930">
    <property type="entry name" value="Myb_dom"/>
</dbReference>
<feature type="compositionally biased region" description="Basic and acidic residues" evidence="7">
    <location>
        <begin position="161"/>
        <end position="174"/>
    </location>
</feature>
<dbReference type="PROSITE" id="PS51294">
    <property type="entry name" value="HTH_MYB"/>
    <property type="match status" value="2"/>
</dbReference>
<dbReference type="InterPro" id="IPR001005">
    <property type="entry name" value="SANT/Myb"/>
</dbReference>
<dbReference type="PROSITE" id="PS50090">
    <property type="entry name" value="MYB_LIKE"/>
    <property type="match status" value="2"/>
</dbReference>
<dbReference type="Pfam" id="PF00249">
    <property type="entry name" value="Myb_DNA-binding"/>
    <property type="match status" value="2"/>
</dbReference>
<dbReference type="InterPro" id="IPR009057">
    <property type="entry name" value="Homeodomain-like_sf"/>
</dbReference>
<dbReference type="SMART" id="SM00717">
    <property type="entry name" value="SANT"/>
    <property type="match status" value="2"/>
</dbReference>
<evidence type="ECO:0000256" key="5">
    <source>
        <dbReference type="ARBA" id="ARBA00023163"/>
    </source>
</evidence>